<dbReference type="Pfam" id="PF23268">
    <property type="entry name" value="RIN1"/>
    <property type="match status" value="1"/>
</dbReference>
<accession>A0A0X3PLG1</accession>
<feature type="compositionally biased region" description="Gly residues" evidence="1">
    <location>
        <begin position="682"/>
        <end position="692"/>
    </location>
</feature>
<feature type="compositionally biased region" description="Basic and acidic residues" evidence="1">
    <location>
        <begin position="573"/>
        <end position="586"/>
    </location>
</feature>
<feature type="region of interest" description="Disordered" evidence="1">
    <location>
        <begin position="662"/>
        <end position="700"/>
    </location>
</feature>
<feature type="region of interest" description="Disordered" evidence="1">
    <location>
        <begin position="546"/>
        <end position="602"/>
    </location>
</feature>
<evidence type="ECO:0000259" key="2">
    <source>
        <dbReference type="PROSITE" id="PS50057"/>
    </source>
</evidence>
<evidence type="ECO:0000256" key="1">
    <source>
        <dbReference type="SAM" id="MobiDB-lite"/>
    </source>
</evidence>
<feature type="region of interest" description="Disordered" evidence="1">
    <location>
        <begin position="332"/>
        <end position="355"/>
    </location>
</feature>
<protein>
    <recommendedName>
        <fullName evidence="2">FERM domain-containing protein</fullName>
    </recommendedName>
</protein>
<feature type="compositionally biased region" description="Low complexity" evidence="1">
    <location>
        <begin position="669"/>
        <end position="681"/>
    </location>
</feature>
<gene>
    <name evidence="3" type="ORF">TR160834</name>
</gene>
<feature type="compositionally biased region" description="Polar residues" evidence="1">
    <location>
        <begin position="555"/>
        <end position="564"/>
    </location>
</feature>
<reference evidence="3" key="1">
    <citation type="submission" date="2016-01" db="EMBL/GenBank/DDBJ databases">
        <title>Reference transcriptome for the parasite Schistocephalus solidus: insights into the molecular evolution of parasitism.</title>
        <authorList>
            <person name="Hebert F.O."/>
            <person name="Grambauer S."/>
            <person name="Barber I."/>
            <person name="Landry C.R."/>
            <person name="Aubin-Horth N."/>
        </authorList>
    </citation>
    <scope>NUCLEOTIDE SEQUENCE</scope>
</reference>
<feature type="compositionally biased region" description="Polar residues" evidence="1">
    <location>
        <begin position="841"/>
        <end position="862"/>
    </location>
</feature>
<feature type="region of interest" description="Disordered" evidence="1">
    <location>
        <begin position="835"/>
        <end position="862"/>
    </location>
</feature>
<name>A0A0X3PLG1_SCHSO</name>
<dbReference type="PROSITE" id="PS50057">
    <property type="entry name" value="FERM_3"/>
    <property type="match status" value="1"/>
</dbReference>
<sequence length="1494" mass="165029">MERGHELGPYENDLFCQAQTNFLASGGTSRSPRFSSEILKYCGSCVPPLSISVKAHNAPEVPTQHKCEGDSNSGQSTSMEVSQPTSYCANWVSVQRSHLAPSEVEWADELENQANRSSCFERKNRQSNTPTARRVLGGHRRNLSVRCPRILHLSLRAKPGTTQNDSTLTRSKSAELNHRLEPSSSTLDAEASNVVKVEGGVSRLRSLFEHQNSSPSPIRVNAPAGIIDVKASIISKTSNWTMKGRCQEESDYETPEKILQRLSEERKPVGVDNPATTRWPAVSPVSTARSRLQAVITEMGPLGTRRRLLPAGEYQEKWKAAALNMEETRGLSLSDVEGTQEREMGRGFRGPRNEHKGHLFSALSDVEEARRELSQFWSKMERPRLPLAELIAQRESTPTQKDSSQIAITTSSRSLQNPIDKTLAGETLATFLQKQITENAVTCQGGRDAATADSNGPVIFSTTDQILPKGVSEMAKDAMQKTPCYAGQPTRSRLTQRTHVHRYADPINGIQDKRFAVLLQDDVINRKYYGPINDLNALVNSSTVHEVRSADATPPDQSKNSHSTDAPPAVKMYLKEEISNSDKSSDDISLQLPHPDESGTWCPVSKERIPNLDDEISQADHSISTLHRRQEEEEDVTNPIHLSLIAAPQVQIPVNCGAAAYRQDREKTPPSSCGDPPSDSGIWGGTPAGGGATVTAASNRSSQDSTIFSYPWDLPPPLVAQVASDEATSEANSPTSSYVNQSIDRARWATLHHHVTGSRDAVLAAVETTITSPVLPVTTTTITTTATDAAEAATTTALGSKSSLSLSLDERSMHDGLLMSFGMEESVVSRTPTATAVGGSSEIQGPLYTSASSELESPRSGSVASYDKEECIGILMPAKALQRSIQTAEEEPCNLTACQTLRKVNIFSQIPVNQFDERRDSQYAVPKLMPKAGPHELIIHETTHIPDRPCEVSFVEHEPLKTLHEEMNAGIGKVILGKMKLWKMNMGNAQQQQQQRQVSNEYEASDVDLYEEIEVATPRGETSVGPGTKAALGGVISSPARRPDKIWLLPDIPFLSEDVGGLHEMEKADMVRSFPLPPTPEEQNVNRSGHHIRDFVHALANDGECAFSKQVLTFIDCTKQRGYCSPHLTMQGVRQFMSGLINYLQNNPLDGIDVALKAEREELRGLNYLSVGKELEKVIQELILRPLHHHLLQEIMEYLIREKTARSAAYFSEHVLKEYDRLCSPDEQELVKSHLLDLVVRLFNDTQRTFRPEKKITSLTKILKMIDEFVQQPQANAPHKQLLYAVVLALSHLLVTSTTTETLSPIDVQRQYIEGLLSRRYLQASIEGCRCLTDLSCTLRCTEPMLPSALIIADAVLALKNAAITREHSAFDSNQRRRGQSLQPELIRTTFSPISSKMVKSYTEKCPSPSRGSVTGRTATAVIDLLEDLETLVLVIAVDEEVSQFKLHDFPMRPSLTVRELCNLLAQRMNIFDPKEFGLFLHVEDDGEYVNLGT</sequence>
<evidence type="ECO:0000313" key="3">
    <source>
        <dbReference type="EMBL" id="JAP52761.1"/>
    </source>
</evidence>
<dbReference type="EMBL" id="GEEE01010464">
    <property type="protein sequence ID" value="JAP52761.1"/>
    <property type="molecule type" value="Transcribed_RNA"/>
</dbReference>
<dbReference type="InterPro" id="IPR000299">
    <property type="entry name" value="FERM_domain"/>
</dbReference>
<feature type="compositionally biased region" description="Basic and acidic residues" evidence="1">
    <location>
        <begin position="339"/>
        <end position="355"/>
    </location>
</feature>
<organism evidence="3">
    <name type="scientific">Schistocephalus solidus</name>
    <name type="common">Tapeworm</name>
    <dbReference type="NCBI Taxonomy" id="70667"/>
    <lineage>
        <taxon>Eukaryota</taxon>
        <taxon>Metazoa</taxon>
        <taxon>Spiralia</taxon>
        <taxon>Lophotrochozoa</taxon>
        <taxon>Platyhelminthes</taxon>
        <taxon>Cestoda</taxon>
        <taxon>Eucestoda</taxon>
        <taxon>Diphyllobothriidea</taxon>
        <taxon>Diphyllobothriidae</taxon>
        <taxon>Schistocephalus</taxon>
    </lineage>
</organism>
<feature type="domain" description="FERM" evidence="2">
    <location>
        <begin position="1431"/>
        <end position="1494"/>
    </location>
</feature>
<proteinExistence type="predicted"/>